<dbReference type="Proteomes" id="UP001519667">
    <property type="component" value="Unassembled WGS sequence"/>
</dbReference>
<gene>
    <name evidence="3" type="ORF">J7302_24775</name>
</gene>
<accession>A0ABS5XNP1</accession>
<evidence type="ECO:0000313" key="4">
    <source>
        <dbReference type="Proteomes" id="UP001519667"/>
    </source>
</evidence>
<feature type="region of interest" description="Disordered" evidence="1">
    <location>
        <begin position="47"/>
        <end position="68"/>
    </location>
</feature>
<proteinExistence type="predicted"/>
<protein>
    <recommendedName>
        <fullName evidence="5">Secreted protein</fullName>
    </recommendedName>
</protein>
<sequence>MQRNLIFTAVFAAFSLFFSQLSLAEESSAFVARNAALEQRAADAAHQEAVAKQNAAEQQSQAGNAQDS</sequence>
<dbReference type="EMBL" id="JAGTIS010000025">
    <property type="protein sequence ID" value="MBT8769327.1"/>
    <property type="molecule type" value="Genomic_DNA"/>
</dbReference>
<keyword evidence="4" id="KW-1185">Reference proteome</keyword>
<evidence type="ECO:0000256" key="1">
    <source>
        <dbReference type="SAM" id="MobiDB-lite"/>
    </source>
</evidence>
<feature type="signal peptide" evidence="2">
    <location>
        <begin position="1"/>
        <end position="24"/>
    </location>
</feature>
<dbReference type="RefSeq" id="WP_215381095.1">
    <property type="nucleotide sequence ID" value="NZ_CP113889.1"/>
</dbReference>
<keyword evidence="2" id="KW-0732">Signal</keyword>
<name>A0ABS5XNP1_9GAMM</name>
<evidence type="ECO:0008006" key="5">
    <source>
        <dbReference type="Google" id="ProtNLM"/>
    </source>
</evidence>
<comment type="caution">
    <text evidence="3">The sequence shown here is derived from an EMBL/GenBank/DDBJ whole genome shotgun (WGS) entry which is preliminary data.</text>
</comment>
<organism evidence="3 4">
    <name type="scientific">Metapseudomonas boanensis</name>
    <dbReference type="NCBI Taxonomy" id="2822138"/>
    <lineage>
        <taxon>Bacteria</taxon>
        <taxon>Pseudomonadati</taxon>
        <taxon>Pseudomonadota</taxon>
        <taxon>Gammaproteobacteria</taxon>
        <taxon>Pseudomonadales</taxon>
        <taxon>Pseudomonadaceae</taxon>
        <taxon>Metapseudomonas</taxon>
    </lineage>
</organism>
<reference evidence="3 4" key="1">
    <citation type="submission" date="2021-04" db="EMBL/GenBank/DDBJ databases">
        <title>Pseudomonas boanensis sp. nov., a bacterium isolated from river water used for household purposes in Boane District, Mozambique.</title>
        <authorList>
            <person name="Nicklasson M."/>
            <person name="Martin-Rodriguez A.J."/>
            <person name="Thorell K."/>
            <person name="Neves L."/>
            <person name="Mussagy A."/>
            <person name="Rydberg H.A."/>
            <person name="Hernroth B."/>
            <person name="Svensson-Stadler L."/>
            <person name="Sjoling A."/>
        </authorList>
    </citation>
    <scope>NUCLEOTIDE SEQUENCE [LARGE SCALE GENOMIC DNA]</scope>
    <source>
        <strain evidence="3 4">DB1</strain>
    </source>
</reference>
<evidence type="ECO:0000313" key="3">
    <source>
        <dbReference type="EMBL" id="MBT8769327.1"/>
    </source>
</evidence>
<feature type="chain" id="PRO_5046937504" description="Secreted protein" evidence="2">
    <location>
        <begin position="25"/>
        <end position="68"/>
    </location>
</feature>
<evidence type="ECO:0000256" key="2">
    <source>
        <dbReference type="SAM" id="SignalP"/>
    </source>
</evidence>
<feature type="compositionally biased region" description="Polar residues" evidence="1">
    <location>
        <begin position="55"/>
        <end position="68"/>
    </location>
</feature>